<name>A0A7G2CS78_9TRYP</name>
<protein>
    <recommendedName>
        <fullName evidence="6">Membrane-associated protein</fullName>
    </recommendedName>
</protein>
<feature type="region of interest" description="Disordered" evidence="1">
    <location>
        <begin position="1111"/>
        <end position="1159"/>
    </location>
</feature>
<accession>A0A7G2CS78</accession>
<keyword evidence="2" id="KW-1133">Transmembrane helix</keyword>
<evidence type="ECO:0000256" key="3">
    <source>
        <dbReference type="SAM" id="SignalP"/>
    </source>
</evidence>
<keyword evidence="2" id="KW-0812">Transmembrane</keyword>
<evidence type="ECO:0000256" key="2">
    <source>
        <dbReference type="SAM" id="Phobius"/>
    </source>
</evidence>
<dbReference type="InterPro" id="IPR006212">
    <property type="entry name" value="Furin_repeat"/>
</dbReference>
<dbReference type="PANTHER" id="PTHR23275:SF100">
    <property type="entry name" value="EGF-LIKE DOMAIN-CONTAINING PROTEIN"/>
    <property type="match status" value="1"/>
</dbReference>
<dbReference type="InterPro" id="IPR009030">
    <property type="entry name" value="Growth_fac_rcpt_cys_sf"/>
</dbReference>
<feature type="chain" id="PRO_5028898097" description="Membrane-associated protein" evidence="3">
    <location>
        <begin position="29"/>
        <end position="1184"/>
    </location>
</feature>
<gene>
    <name evidence="4" type="ORF">ADEAN_000993900</name>
</gene>
<evidence type="ECO:0008006" key="6">
    <source>
        <dbReference type="Google" id="ProtNLM"/>
    </source>
</evidence>
<feature type="signal peptide" evidence="3">
    <location>
        <begin position="1"/>
        <end position="28"/>
    </location>
</feature>
<keyword evidence="2" id="KW-0472">Membrane</keyword>
<dbReference type="VEuPathDB" id="TriTrypDB:ADEAN_000993900"/>
<dbReference type="EMBL" id="LR877170">
    <property type="protein sequence ID" value="CAD2222395.1"/>
    <property type="molecule type" value="Genomic_DNA"/>
</dbReference>
<keyword evidence="5" id="KW-1185">Reference proteome</keyword>
<feature type="transmembrane region" description="Helical" evidence="2">
    <location>
        <begin position="1063"/>
        <end position="1086"/>
    </location>
</feature>
<dbReference type="SMART" id="SM00261">
    <property type="entry name" value="FU"/>
    <property type="match status" value="6"/>
</dbReference>
<dbReference type="SUPFAM" id="SSF57184">
    <property type="entry name" value="Growth factor receptor domain"/>
    <property type="match status" value="2"/>
</dbReference>
<feature type="compositionally biased region" description="Basic residues" evidence="1">
    <location>
        <begin position="1150"/>
        <end position="1159"/>
    </location>
</feature>
<dbReference type="Proteomes" id="UP000515908">
    <property type="component" value="Chromosome 26"/>
</dbReference>
<organism evidence="4 5">
    <name type="scientific">Angomonas deanei</name>
    <dbReference type="NCBI Taxonomy" id="59799"/>
    <lineage>
        <taxon>Eukaryota</taxon>
        <taxon>Discoba</taxon>
        <taxon>Euglenozoa</taxon>
        <taxon>Kinetoplastea</taxon>
        <taxon>Metakinetoplastina</taxon>
        <taxon>Trypanosomatida</taxon>
        <taxon>Trypanosomatidae</taxon>
        <taxon>Strigomonadinae</taxon>
        <taxon>Angomonas</taxon>
    </lineage>
</organism>
<keyword evidence="3" id="KW-0732">Signal</keyword>
<reference evidence="4 5" key="1">
    <citation type="submission" date="2020-08" db="EMBL/GenBank/DDBJ databases">
        <authorList>
            <person name="Newling K."/>
            <person name="Davey J."/>
            <person name="Forrester S."/>
        </authorList>
    </citation>
    <scope>NUCLEOTIDE SEQUENCE [LARGE SCALE GENOMIC DNA]</scope>
    <source>
        <strain evidence="5">Crithidia deanei Carvalho (ATCC PRA-265)</strain>
    </source>
</reference>
<evidence type="ECO:0000313" key="4">
    <source>
        <dbReference type="EMBL" id="CAD2222395.1"/>
    </source>
</evidence>
<dbReference type="InterPro" id="IPR052798">
    <property type="entry name" value="Giardia_VSA"/>
</dbReference>
<evidence type="ECO:0000313" key="5">
    <source>
        <dbReference type="Proteomes" id="UP000515908"/>
    </source>
</evidence>
<feature type="compositionally biased region" description="Polar residues" evidence="1">
    <location>
        <begin position="1111"/>
        <end position="1121"/>
    </location>
</feature>
<sequence>MVHVQRKRSLSLVVLLMTLVVLSSRCEAETITVTATDQIDGKTCNGDVFDFSSIGTGTDFILTTMTNTIVAGAGLTLQATPHKPPASGTKPVNVTFRTTTVRDATLYVTGYFPRGSTVKFSGTTATMTSSKPVFNLQGHSPYMVAMFIEDTKATWASSSANGPVMLLGGPVTVWVRDGGSFNFVRTTALRASHIVLHDGNPTEYYNPSGNNVINSFRGWSIDVYQGLLSIDYADCVDCTGALLEVRKAGKLGCSVEGVFRLSNNTINTAIPVIYLPSTIGGCSDSINNGNWHFSGILAPLSPLFKGACSPFLPISNAVSVTIMHNNLKAFVDPSSAVLLACRSSSNVVMGNNTINGVKLASTAAAYTAYNVPLDVVTDDTGMVKGYGTCGSSFYGTKPAVGEPSTAFCQVTFFNSITTEYVPPVTNYVWKRPQCNCKEGRYPPYCTATYDPLLYYAGYTFTPPPCTVKNCANCVWGFSDLCSTCVDNYKTSPDGKSCVEMVCAVKNCGNCVTNTEDQCQSTGCTSPYAYDSATKTCIKCLTGYTLANDGTTCVKMVTNCATHSTTGCATCNNGYSLSSDNTACVKTVTNCATHSTTGCATCDNGYSLSSDNTACVKTVTNCATYSTTGCATCNNGYSLSSDKTACVTTVDGCSTYNATGCATCNSGSTVYDNTCVPCDVAKCTQCQADDMCSFCESGLSPTEDQKMCVPSVPNCATYSNTGCTSCDSSYSVSEDQTTCVTTVDGCSTYNATGCATCNSGSTVYDNTCVPCDVAKCTQCQADDMCSFCESGLSPTEDQKMCVPSVPNCVTYSNTGCTSCDSPYSVSEDQTTCVTTVDGCSTYNATGCATCNSGSTVYDNTCVPCDVAKCTQCQADDMCSFCESGLSPTEDQKMCVPSVPNCATYSNTGCTSCDSPYSVSEDQTTCVTTVDGCSTYNATGCATCNSGSTVYDNTCVPCDVAKCTQCRADDMCSFCESGLSPTEDQKMCVPSVPNCVTYSNTGCTSCDSSYSVSEDQTTCVTTVDGCSTYNATGCATCNEGSFMKSNGECDKNDVGGGSGALSTGALAGIVVAIVVVVLIIIALILYFCCRRKRSYTEMVDHNILLKCSNEDNQPGNKLNNTNDDVIPINPLQEQPETEPEQREVAVEDSGYGRKRRSRARTVRSQRLEVDDLDLDNMFNANNEIEE</sequence>
<evidence type="ECO:0000256" key="1">
    <source>
        <dbReference type="SAM" id="MobiDB-lite"/>
    </source>
</evidence>
<dbReference type="AlphaFoldDB" id="A0A7G2CS78"/>
<dbReference type="PANTHER" id="PTHR23275">
    <property type="entry name" value="CABRIOLET.-RELATED"/>
    <property type="match status" value="1"/>
</dbReference>
<proteinExistence type="predicted"/>